<dbReference type="EMBL" id="JAGGLC010000005">
    <property type="protein sequence ID" value="MBP1987864.1"/>
    <property type="molecule type" value="Genomic_DNA"/>
</dbReference>
<comment type="caution">
    <text evidence="1">The sequence shown here is derived from an EMBL/GenBank/DDBJ whole genome shotgun (WGS) entry which is preliminary data.</text>
</comment>
<organism evidence="1 2">
    <name type="scientific">Halolamina salifodinae</name>
    <dbReference type="NCBI Taxonomy" id="1202767"/>
    <lineage>
        <taxon>Archaea</taxon>
        <taxon>Methanobacteriati</taxon>
        <taxon>Methanobacteriota</taxon>
        <taxon>Stenosarchaea group</taxon>
        <taxon>Halobacteria</taxon>
        <taxon>Halobacteriales</taxon>
        <taxon>Haloferacaceae</taxon>
    </lineage>
</organism>
<reference evidence="1" key="1">
    <citation type="submission" date="2021-03" db="EMBL/GenBank/DDBJ databases">
        <title>Genomic Encyclopedia of Type Strains, Phase IV (KMG-IV): sequencing the most valuable type-strain genomes for metagenomic binning, comparative biology and taxonomic classification.</title>
        <authorList>
            <person name="Goeker M."/>
        </authorList>
    </citation>
    <scope>NUCLEOTIDE SEQUENCE</scope>
    <source>
        <strain evidence="1">DSM 26232</strain>
    </source>
</reference>
<keyword evidence="2" id="KW-1185">Reference proteome</keyword>
<protein>
    <submittedName>
        <fullName evidence="1">Uncharacterized protein</fullName>
    </submittedName>
</protein>
<evidence type="ECO:0000313" key="1">
    <source>
        <dbReference type="EMBL" id="MBP1987864.1"/>
    </source>
</evidence>
<evidence type="ECO:0000313" key="2">
    <source>
        <dbReference type="Proteomes" id="UP000823736"/>
    </source>
</evidence>
<dbReference type="Proteomes" id="UP000823736">
    <property type="component" value="Unassembled WGS sequence"/>
</dbReference>
<dbReference type="AlphaFoldDB" id="A0A8T4H215"/>
<name>A0A8T4H215_9EURY</name>
<gene>
    <name evidence="1" type="ORF">J2753_002374</name>
</gene>
<accession>A0A8T4H215</accession>
<sequence>MGKRQRKNTNGAGGLRAALDAAECEGARRHIRESMQFPHLDSE</sequence>
<dbReference type="RefSeq" id="WP_281064215.1">
    <property type="nucleotide sequence ID" value="NZ_JAGGLC010000005.1"/>
</dbReference>
<proteinExistence type="predicted"/>